<dbReference type="Proteomes" id="UP000239663">
    <property type="component" value="Unassembled WGS sequence"/>
</dbReference>
<dbReference type="EMBL" id="PKOZ01000001">
    <property type="protein sequence ID" value="PQD96528.1"/>
    <property type="molecule type" value="Genomic_DNA"/>
</dbReference>
<evidence type="ECO:0000313" key="1">
    <source>
        <dbReference type="EMBL" id="PQD96528.1"/>
    </source>
</evidence>
<gene>
    <name evidence="1" type="ORF">CYL18_01110</name>
</gene>
<dbReference type="InterPro" id="IPR020372">
    <property type="entry name" value="Competence_ComGG"/>
</dbReference>
<sequence>MPISLVFFTVIFVICLIAASSFKNDSNYHALQMNGLRSSFLLNTGTKEAIRLADGGLSRETNGEWLYYNGTIKYEIIPRGDRVYQIILKISTDQTVRESSITYSAAKQKVVNMSENL</sequence>
<evidence type="ECO:0000313" key="2">
    <source>
        <dbReference type="Proteomes" id="UP000239663"/>
    </source>
</evidence>
<keyword evidence="2" id="KW-1185">Reference proteome</keyword>
<comment type="caution">
    <text evidence="1">The sequence shown here is derived from an EMBL/GenBank/DDBJ whole genome shotgun (WGS) entry which is preliminary data.</text>
</comment>
<dbReference type="AlphaFoldDB" id="A0A2S7N3E5"/>
<protein>
    <submittedName>
        <fullName evidence="1">Uncharacterized protein</fullName>
    </submittedName>
</protein>
<dbReference type="Pfam" id="PF14173">
    <property type="entry name" value="ComGG"/>
    <property type="match status" value="1"/>
</dbReference>
<accession>A0A2S7N3E5</accession>
<name>A0A2S7N3E5_9BACI</name>
<reference evidence="1 2" key="1">
    <citation type="submission" date="2017-12" db="EMBL/GenBank/DDBJ databases">
        <title>Taxonomic description and draft genome of Pradoshia cofamensis Gen. nov., sp. nov., a thermotolerant bacillale isolated from anterior gut of earthworm Eisenia fetida.</title>
        <authorList>
            <person name="Saha T."/>
            <person name="Chakraborty R."/>
        </authorList>
    </citation>
    <scope>NUCLEOTIDE SEQUENCE [LARGE SCALE GENOMIC DNA]</scope>
    <source>
        <strain evidence="1 2">EAG3</strain>
    </source>
</reference>
<proteinExistence type="predicted"/>
<organism evidence="1 2">
    <name type="scientific">Pradoshia eiseniae</name>
    <dbReference type="NCBI Taxonomy" id="2064768"/>
    <lineage>
        <taxon>Bacteria</taxon>
        <taxon>Bacillati</taxon>
        <taxon>Bacillota</taxon>
        <taxon>Bacilli</taxon>
        <taxon>Bacillales</taxon>
        <taxon>Bacillaceae</taxon>
        <taxon>Pradoshia</taxon>
    </lineage>
</organism>